<evidence type="ECO:0000256" key="9">
    <source>
        <dbReference type="ARBA" id="ARBA00040345"/>
    </source>
</evidence>
<comment type="function">
    <text evidence="6">Catalyzes the glycosylation of 4,4'-diaponeurosporenoate, i.e. the esterification of glucose at the C1'' position with the carboxyl group of 4,4'-diaponeurosporenic acid, to form glycosyl-4,4'-diaponeurosporenoate. This is a step in the biosynthesis of staphyloxanthin, an orange pigment present in most staphylococci strains.</text>
</comment>
<keyword evidence="3" id="KW-0328">Glycosyltransferase</keyword>
<dbReference type="GO" id="GO:0016757">
    <property type="term" value="F:glycosyltransferase activity"/>
    <property type="evidence" value="ECO:0007669"/>
    <property type="project" value="UniProtKB-KW"/>
</dbReference>
<proteinExistence type="inferred from homology"/>
<dbReference type="CAZy" id="GT2">
    <property type="family name" value="Glycosyltransferase Family 2"/>
</dbReference>
<keyword evidence="12" id="KW-1185">Reference proteome</keyword>
<evidence type="ECO:0000256" key="8">
    <source>
        <dbReference type="ARBA" id="ARBA00038120"/>
    </source>
</evidence>
<dbReference type="RefSeq" id="WP_013321303.1">
    <property type="nucleotide sequence ID" value="NC_014501.1"/>
</dbReference>
<dbReference type="SUPFAM" id="SSF53448">
    <property type="entry name" value="Nucleotide-diphospho-sugar transferases"/>
    <property type="match status" value="1"/>
</dbReference>
<comment type="similarity">
    <text evidence="8">Belongs to the glycosyltransferase 2 family. CrtQ subfamily.</text>
</comment>
<dbReference type="HOGENOM" id="CLU_025996_17_3_3"/>
<dbReference type="PANTHER" id="PTHR43646:SF2">
    <property type="entry name" value="GLYCOSYLTRANSFERASE 2-LIKE DOMAIN-CONTAINING PROTEIN"/>
    <property type="match status" value="1"/>
</dbReference>
<dbReference type="NCBIfam" id="TIGR04283">
    <property type="entry name" value="glyco_like_mftF"/>
    <property type="match status" value="1"/>
</dbReference>
<reference evidence="12" key="1">
    <citation type="journal article" date="2011" name="MBio">
        <title>Novel metabolic attributes of the genus Cyanothece, comprising a group of unicellular nitrogen-fixing Cyanobacteria.</title>
        <authorList>
            <person name="Bandyopadhyay A."/>
            <person name="Elvitigala T."/>
            <person name="Welsh E."/>
            <person name="Stockel J."/>
            <person name="Liberton M."/>
            <person name="Min H."/>
            <person name="Sherman L.A."/>
            <person name="Pakrasi H.B."/>
        </authorList>
    </citation>
    <scope>NUCLEOTIDE SEQUENCE [LARGE SCALE GENOMIC DNA]</scope>
    <source>
        <strain evidence="12">PCC 7822</strain>
    </source>
</reference>
<evidence type="ECO:0000256" key="7">
    <source>
        <dbReference type="ARBA" id="ARBA00037904"/>
    </source>
</evidence>
<dbReference type="EMBL" id="CP002198">
    <property type="protein sequence ID" value="ADN13196.1"/>
    <property type="molecule type" value="Genomic_DNA"/>
</dbReference>
<dbReference type="InterPro" id="IPR026461">
    <property type="entry name" value="Trfase_2_rSAM/seldom_assoc"/>
</dbReference>
<evidence type="ECO:0000256" key="5">
    <source>
        <dbReference type="ARBA" id="ARBA00023136"/>
    </source>
</evidence>
<dbReference type="Gene3D" id="3.90.550.10">
    <property type="entry name" value="Spore Coat Polysaccharide Biosynthesis Protein SpsA, Chain A"/>
    <property type="match status" value="1"/>
</dbReference>
<evidence type="ECO:0000256" key="6">
    <source>
        <dbReference type="ARBA" id="ARBA00037281"/>
    </source>
</evidence>
<organism evidence="11 12">
    <name type="scientific">Gloeothece verrucosa (strain PCC 7822)</name>
    <name type="common">Cyanothece sp. (strain PCC 7822)</name>
    <dbReference type="NCBI Taxonomy" id="497965"/>
    <lineage>
        <taxon>Bacteria</taxon>
        <taxon>Bacillati</taxon>
        <taxon>Cyanobacteriota</taxon>
        <taxon>Cyanophyceae</taxon>
        <taxon>Oscillatoriophycideae</taxon>
        <taxon>Chroococcales</taxon>
        <taxon>Aphanothecaceae</taxon>
        <taxon>Gloeothece</taxon>
        <taxon>Gloeothece verrucosa</taxon>
    </lineage>
</organism>
<dbReference type="STRING" id="497965.Cyan7822_1190"/>
<dbReference type="Pfam" id="PF00535">
    <property type="entry name" value="Glycos_transf_2"/>
    <property type="match status" value="1"/>
</dbReference>
<dbReference type="InterPro" id="IPR001173">
    <property type="entry name" value="Glyco_trans_2-like"/>
</dbReference>
<dbReference type="KEGG" id="cyj:Cyan7822_1190"/>
<evidence type="ECO:0000256" key="4">
    <source>
        <dbReference type="ARBA" id="ARBA00022679"/>
    </source>
</evidence>
<evidence type="ECO:0000259" key="10">
    <source>
        <dbReference type="Pfam" id="PF00535"/>
    </source>
</evidence>
<dbReference type="AlphaFoldDB" id="E0UGI7"/>
<dbReference type="Proteomes" id="UP000008206">
    <property type="component" value="Chromosome"/>
</dbReference>
<protein>
    <recommendedName>
        <fullName evidence="9">4,4'-diaponeurosporenoate glycosyltransferase</fullName>
    </recommendedName>
</protein>
<keyword evidence="4 11" id="KW-0808">Transferase</keyword>
<evidence type="ECO:0000256" key="2">
    <source>
        <dbReference type="ARBA" id="ARBA00022475"/>
    </source>
</evidence>
<dbReference type="GO" id="GO:0005886">
    <property type="term" value="C:plasma membrane"/>
    <property type="evidence" value="ECO:0007669"/>
    <property type="project" value="UniProtKB-SubCell"/>
</dbReference>
<evidence type="ECO:0000256" key="1">
    <source>
        <dbReference type="ARBA" id="ARBA00004236"/>
    </source>
</evidence>
<evidence type="ECO:0000313" key="12">
    <source>
        <dbReference type="Proteomes" id="UP000008206"/>
    </source>
</evidence>
<feature type="domain" description="Glycosyltransferase 2-like" evidence="10">
    <location>
        <begin position="5"/>
        <end position="108"/>
    </location>
</feature>
<sequence>MTSISLIIPVLNEASTLEKTVLRLLDDTEIEIIVVDGGSQDETVKISQALGVKVFCCNQTGRAHQMNIGASTATGEILIFLHADTILPQDYKHWVKTTLSNPKIIAGAFELKIDSEKLSLRLVEAMVNLRSRFLSLPYGDQAFFLYASVFRDMGGFANMPIMEDYEFIQRLRRKGKISIAPVSVITSDRRWRKLGVIKTTLINQLIIIGYYLGISPDRLAAFYRRQPK</sequence>
<comment type="subcellular location">
    <subcellularLocation>
        <location evidence="1">Cell membrane</location>
    </subcellularLocation>
</comment>
<evidence type="ECO:0000313" key="11">
    <source>
        <dbReference type="EMBL" id="ADN13196.1"/>
    </source>
</evidence>
<gene>
    <name evidence="11" type="ordered locus">Cyan7822_1190</name>
</gene>
<keyword evidence="5" id="KW-0472">Membrane</keyword>
<dbReference type="PANTHER" id="PTHR43646">
    <property type="entry name" value="GLYCOSYLTRANSFERASE"/>
    <property type="match status" value="1"/>
</dbReference>
<keyword evidence="2" id="KW-1003">Cell membrane</keyword>
<accession>E0UGI7</accession>
<evidence type="ECO:0000256" key="3">
    <source>
        <dbReference type="ARBA" id="ARBA00022676"/>
    </source>
</evidence>
<dbReference type="OrthoDB" id="9810303at2"/>
<dbReference type="CDD" id="cd02522">
    <property type="entry name" value="GT_2_like_a"/>
    <property type="match status" value="1"/>
</dbReference>
<dbReference type="InterPro" id="IPR029044">
    <property type="entry name" value="Nucleotide-diphossugar_trans"/>
</dbReference>
<name>E0UGI7_GLOV7</name>
<dbReference type="eggNOG" id="COG1215">
    <property type="taxonomic scope" value="Bacteria"/>
</dbReference>
<comment type="pathway">
    <text evidence="7">Carotenoid biosynthesis; staphyloxanthin biosynthesis; staphyloxanthin from farnesyl diphosphate: step 4/5.</text>
</comment>